<evidence type="ECO:0000313" key="3">
    <source>
        <dbReference type="Proteomes" id="UP000221961"/>
    </source>
</evidence>
<protein>
    <submittedName>
        <fullName evidence="2">Uncharacterized protein</fullName>
    </submittedName>
</protein>
<feature type="compositionally biased region" description="Basic residues" evidence="1">
    <location>
        <begin position="34"/>
        <end position="43"/>
    </location>
</feature>
<feature type="region of interest" description="Disordered" evidence="1">
    <location>
        <begin position="14"/>
        <end position="46"/>
    </location>
</feature>
<accession>A0A291RC60</accession>
<name>A0A291RC60_9NOCA</name>
<organism evidence="2 3">
    <name type="scientific">Nocardia terpenica</name>
    <dbReference type="NCBI Taxonomy" id="455432"/>
    <lineage>
        <taxon>Bacteria</taxon>
        <taxon>Bacillati</taxon>
        <taxon>Actinomycetota</taxon>
        <taxon>Actinomycetes</taxon>
        <taxon>Mycobacteriales</taxon>
        <taxon>Nocardiaceae</taxon>
        <taxon>Nocardia</taxon>
    </lineage>
</organism>
<dbReference type="Proteomes" id="UP000221961">
    <property type="component" value="Chromosome"/>
</dbReference>
<dbReference type="KEGG" id="ntp:CRH09_00060"/>
<reference evidence="2 3" key="1">
    <citation type="submission" date="2017-10" db="EMBL/GenBank/DDBJ databases">
        <title>Comparative genomics between pathogenic Norcardia.</title>
        <authorList>
            <person name="Zeng L."/>
        </authorList>
    </citation>
    <scope>NUCLEOTIDE SEQUENCE [LARGE SCALE GENOMIC DNA]</scope>
    <source>
        <strain evidence="2 3">NC_YFY_NT001</strain>
    </source>
</reference>
<evidence type="ECO:0000256" key="1">
    <source>
        <dbReference type="SAM" id="MobiDB-lite"/>
    </source>
</evidence>
<dbReference type="AlphaFoldDB" id="A0A291RC60"/>
<proteinExistence type="predicted"/>
<gene>
    <name evidence="2" type="ORF">CRH09_00060</name>
</gene>
<sequence>MVVYGADARRGPLLADSGATARGRAHTDRGTRHERGRRRSRRRVSTEVDQFPGLECSGGADGVGRVFFCGEYHPLAARVMLAEIDAANEFLVDARRYALDVLRAIDGGADAAAVWAQIRAGGRALRRSAPVGEVL</sequence>
<evidence type="ECO:0000313" key="2">
    <source>
        <dbReference type="EMBL" id="ATL64868.1"/>
    </source>
</evidence>
<dbReference type="EMBL" id="CP023778">
    <property type="protein sequence ID" value="ATL64868.1"/>
    <property type="molecule type" value="Genomic_DNA"/>
</dbReference>